<keyword evidence="8" id="KW-0143">Chaperone</keyword>
<dbReference type="PANTHER" id="PTHR47529">
    <property type="entry name" value="PEPTIDYL-PROLYL CIS-TRANS ISOMERASE D"/>
    <property type="match status" value="1"/>
</dbReference>
<keyword evidence="6" id="KW-1133">Transmembrane helix</keyword>
<dbReference type="InterPro" id="IPR046357">
    <property type="entry name" value="PPIase_dom_sf"/>
</dbReference>
<dbReference type="InterPro" id="IPR027304">
    <property type="entry name" value="Trigger_fact/SurA_dom_sf"/>
</dbReference>
<comment type="subcellular location">
    <subcellularLocation>
        <location evidence="1">Cell inner membrane</location>
        <topology evidence="1">Single-pass type II membrane protein</topology>
        <orientation evidence="1">Periplasmic side</orientation>
    </subcellularLocation>
</comment>
<dbReference type="InterPro" id="IPR052029">
    <property type="entry name" value="PpiD_chaperone"/>
</dbReference>
<evidence type="ECO:0000256" key="8">
    <source>
        <dbReference type="ARBA" id="ARBA00023186"/>
    </source>
</evidence>
<dbReference type="InterPro" id="IPR000297">
    <property type="entry name" value="PPIase_PpiC"/>
</dbReference>
<keyword evidence="4" id="KW-0997">Cell inner membrane</keyword>
<evidence type="ECO:0000256" key="11">
    <source>
        <dbReference type="ARBA" id="ARBA00038408"/>
    </source>
</evidence>
<dbReference type="Pfam" id="PF13145">
    <property type="entry name" value="Rotamase_2"/>
    <property type="match status" value="1"/>
</dbReference>
<dbReference type="Proteomes" id="UP001279660">
    <property type="component" value="Unassembled WGS sequence"/>
</dbReference>
<organism evidence="16 17">
    <name type="scientific">Sphingomonas echinoides</name>
    <dbReference type="NCBI Taxonomy" id="59803"/>
    <lineage>
        <taxon>Bacteria</taxon>
        <taxon>Pseudomonadati</taxon>
        <taxon>Pseudomonadota</taxon>
        <taxon>Alphaproteobacteria</taxon>
        <taxon>Sphingomonadales</taxon>
        <taxon>Sphingomonadaceae</taxon>
        <taxon>Sphingomonas</taxon>
    </lineage>
</organism>
<dbReference type="Gene3D" id="1.10.4030.10">
    <property type="entry name" value="Porin chaperone SurA, peptide-binding domain"/>
    <property type="match status" value="1"/>
</dbReference>
<dbReference type="SUPFAM" id="SSF54534">
    <property type="entry name" value="FKBP-like"/>
    <property type="match status" value="1"/>
</dbReference>
<evidence type="ECO:0000256" key="7">
    <source>
        <dbReference type="ARBA" id="ARBA00023136"/>
    </source>
</evidence>
<evidence type="ECO:0000313" key="16">
    <source>
        <dbReference type="EMBL" id="MDX5985429.1"/>
    </source>
</evidence>
<dbReference type="PANTHER" id="PTHR47529:SF1">
    <property type="entry name" value="PERIPLASMIC CHAPERONE PPID"/>
    <property type="match status" value="1"/>
</dbReference>
<comment type="similarity">
    <text evidence="11">Belongs to the PpiD chaperone family.</text>
</comment>
<dbReference type="EMBL" id="JAWXXV010000001">
    <property type="protein sequence ID" value="MDX5985429.1"/>
    <property type="molecule type" value="Genomic_DNA"/>
</dbReference>
<keyword evidence="14 16" id="KW-0413">Isomerase</keyword>
<keyword evidence="14" id="KW-0697">Rotamase</keyword>
<protein>
    <recommendedName>
        <fullName evidence="2">Parvulin-like PPIase</fullName>
    </recommendedName>
    <alternativeName>
        <fullName evidence="9">Peptidyl-prolyl cis-trans isomerase plp</fullName>
    </alternativeName>
    <alternativeName>
        <fullName evidence="12">Periplasmic chaperone PpiD</fullName>
    </alternativeName>
    <alternativeName>
        <fullName evidence="13">Periplasmic folding chaperone</fullName>
    </alternativeName>
    <alternativeName>
        <fullName evidence="10">Rotamase plp</fullName>
    </alternativeName>
</protein>
<evidence type="ECO:0000256" key="12">
    <source>
        <dbReference type="ARBA" id="ARBA00040743"/>
    </source>
</evidence>
<keyword evidence="3" id="KW-1003">Cell membrane</keyword>
<evidence type="ECO:0000256" key="2">
    <source>
        <dbReference type="ARBA" id="ARBA00018370"/>
    </source>
</evidence>
<proteinExistence type="inferred from homology"/>
<sequence>MLSFFRRMIRHPLGAAVALGFVALLGLAFVLSDKSGLSGSGTPAAKGDTVATVGSQTIVIGDLQAAVQRDFNQYRQEQPSLTMAQFVAGGGFDASLERLIDSNAFRQFAQKQGIVISKKAVDAVIASQPGLIGLDGKFDQARYEAVLKQNGATDTQVRTDIADQTLMRHLILPTIGAIQVPVQMALPYASLLLEKRNGTVGFIPSQAVAAGPAPTDAELNTFYTRNLSRYRVPERRIVRYALINAATVAAAPTDAEIAAAYKAQAASFAAADVRTIAQVVVADQTAATALAAKVRAGTPIEQAARAAGLEAATLTDQQKAGYAGQTSAAVADAAFAAKAGDVVGPLRAPLGFIVAKIVKQHIQPAKTLAEATPALRETLSKQKTTAALTDKRNAMEDALSKSNFDTLVTQQKLTPLRTPALLPTGQDIDNPTAKPDPAIAPILAAAFAAQAGDAPQTVPLGPDGSFALVAVEKIVPTAPRPLAQIRDVVVRDFTLDRGQREARKIAAAVVASANKGTPLAEAMAATKLKLPPLRPINAPRAALMANPRQVPAPLSLLFSMAAKTTKLIEAPDRAGWVIVHLDSIEAGDARGNDKVISGTRSDIGKVIGREYAGAFGKAVQKAVGTTRNTAAIAKLKLNMLGGVSATDQP</sequence>
<keyword evidence="5" id="KW-0812">Transmembrane</keyword>
<comment type="caution">
    <text evidence="16">The sequence shown here is derived from an EMBL/GenBank/DDBJ whole genome shotgun (WGS) entry which is preliminary data.</text>
</comment>
<evidence type="ECO:0000313" key="17">
    <source>
        <dbReference type="Proteomes" id="UP001279660"/>
    </source>
</evidence>
<evidence type="ECO:0000256" key="6">
    <source>
        <dbReference type="ARBA" id="ARBA00022989"/>
    </source>
</evidence>
<dbReference type="PROSITE" id="PS50198">
    <property type="entry name" value="PPIC_PPIASE_2"/>
    <property type="match status" value="1"/>
</dbReference>
<dbReference type="SUPFAM" id="SSF109998">
    <property type="entry name" value="Triger factor/SurA peptide-binding domain-like"/>
    <property type="match status" value="1"/>
</dbReference>
<evidence type="ECO:0000256" key="3">
    <source>
        <dbReference type="ARBA" id="ARBA00022475"/>
    </source>
</evidence>
<evidence type="ECO:0000256" key="13">
    <source>
        <dbReference type="ARBA" id="ARBA00042775"/>
    </source>
</evidence>
<dbReference type="Pfam" id="PF13624">
    <property type="entry name" value="SurA_N_3"/>
    <property type="match status" value="1"/>
</dbReference>
<feature type="domain" description="PpiC" evidence="15">
    <location>
        <begin position="233"/>
        <end position="359"/>
    </location>
</feature>
<keyword evidence="17" id="KW-1185">Reference proteome</keyword>
<gene>
    <name evidence="16" type="ORF">SIL82_14315</name>
</gene>
<name>A0ABU4PNB6_9SPHN</name>
<keyword evidence="7" id="KW-0472">Membrane</keyword>
<evidence type="ECO:0000259" key="15">
    <source>
        <dbReference type="PROSITE" id="PS50198"/>
    </source>
</evidence>
<dbReference type="GO" id="GO:0016853">
    <property type="term" value="F:isomerase activity"/>
    <property type="evidence" value="ECO:0007669"/>
    <property type="project" value="UniProtKB-KW"/>
</dbReference>
<accession>A0ABU4PNB6</accession>
<evidence type="ECO:0000256" key="4">
    <source>
        <dbReference type="ARBA" id="ARBA00022519"/>
    </source>
</evidence>
<reference evidence="16 17" key="1">
    <citation type="submission" date="2023-11" db="EMBL/GenBank/DDBJ databases">
        <title>MicrobeMod: A computational toolkit for identifying prokaryotic methylation and restriction-modification with nanopore sequencing.</title>
        <authorList>
            <person name="Crits-Christoph A."/>
            <person name="Kang S.C."/>
            <person name="Lee H."/>
            <person name="Ostrov N."/>
        </authorList>
    </citation>
    <scope>NUCLEOTIDE SEQUENCE [LARGE SCALE GENOMIC DNA]</scope>
    <source>
        <strain evidence="16 17">ATCC 14820</strain>
    </source>
</reference>
<evidence type="ECO:0000256" key="14">
    <source>
        <dbReference type="PROSITE-ProRule" id="PRU00278"/>
    </source>
</evidence>
<evidence type="ECO:0000256" key="1">
    <source>
        <dbReference type="ARBA" id="ARBA00004382"/>
    </source>
</evidence>
<evidence type="ECO:0000256" key="5">
    <source>
        <dbReference type="ARBA" id="ARBA00022692"/>
    </source>
</evidence>
<evidence type="ECO:0000256" key="10">
    <source>
        <dbReference type="ARBA" id="ARBA00031484"/>
    </source>
</evidence>
<evidence type="ECO:0000256" key="9">
    <source>
        <dbReference type="ARBA" id="ARBA00030642"/>
    </source>
</evidence>
<dbReference type="RefSeq" id="WP_010408124.1">
    <property type="nucleotide sequence ID" value="NZ_JAWXXV010000001.1"/>
</dbReference>
<dbReference type="Gene3D" id="3.10.50.40">
    <property type="match status" value="1"/>
</dbReference>